<proteinExistence type="predicted"/>
<dbReference type="Proteomes" id="UP000294933">
    <property type="component" value="Unassembled WGS sequence"/>
</dbReference>
<dbReference type="STRING" id="50990.A0A4Y7PJW0"/>
<keyword evidence="2" id="KW-1185">Reference proteome</keyword>
<name>A0A4Y7PJW0_9AGAM</name>
<dbReference type="OrthoDB" id="3259294at2759"/>
<dbReference type="AlphaFoldDB" id="A0A4Y7PJW0"/>
<organism evidence="1 2">
    <name type="scientific">Rickenella mellea</name>
    <dbReference type="NCBI Taxonomy" id="50990"/>
    <lineage>
        <taxon>Eukaryota</taxon>
        <taxon>Fungi</taxon>
        <taxon>Dikarya</taxon>
        <taxon>Basidiomycota</taxon>
        <taxon>Agaricomycotina</taxon>
        <taxon>Agaricomycetes</taxon>
        <taxon>Hymenochaetales</taxon>
        <taxon>Rickenellaceae</taxon>
        <taxon>Rickenella</taxon>
    </lineage>
</organism>
<accession>A0A4Y7PJW0</accession>
<dbReference type="VEuPathDB" id="FungiDB:BD410DRAFT_688330"/>
<evidence type="ECO:0000313" key="2">
    <source>
        <dbReference type="Proteomes" id="UP000294933"/>
    </source>
</evidence>
<gene>
    <name evidence="1" type="ORF">BD410DRAFT_688330</name>
</gene>
<sequence>MEIGEPMASAYILGHNDHYTSHKFKTFFWRPYVHETMKPWETESHESSISTDEKLVLLKSQGQYIGISPVLDYIHRPKINEHVTLYDWIRLSRKKSISQKRKK</sequence>
<dbReference type="EMBL" id="ML170282">
    <property type="protein sequence ID" value="TDL15281.1"/>
    <property type="molecule type" value="Genomic_DNA"/>
</dbReference>
<protein>
    <submittedName>
        <fullName evidence="1">Uncharacterized protein</fullName>
    </submittedName>
</protein>
<evidence type="ECO:0000313" key="1">
    <source>
        <dbReference type="EMBL" id="TDL15281.1"/>
    </source>
</evidence>
<feature type="non-terminal residue" evidence="1">
    <location>
        <position position="103"/>
    </location>
</feature>
<reference evidence="1 2" key="1">
    <citation type="submission" date="2018-06" db="EMBL/GenBank/DDBJ databases">
        <title>A transcriptomic atlas of mushroom development highlights an independent origin of complex multicellularity.</title>
        <authorList>
            <consortium name="DOE Joint Genome Institute"/>
            <person name="Krizsan K."/>
            <person name="Almasi E."/>
            <person name="Merenyi Z."/>
            <person name="Sahu N."/>
            <person name="Viragh M."/>
            <person name="Koszo T."/>
            <person name="Mondo S."/>
            <person name="Kiss B."/>
            <person name="Balint B."/>
            <person name="Kues U."/>
            <person name="Barry K."/>
            <person name="Hegedus J.C."/>
            <person name="Henrissat B."/>
            <person name="Johnson J."/>
            <person name="Lipzen A."/>
            <person name="Ohm R."/>
            <person name="Nagy I."/>
            <person name="Pangilinan J."/>
            <person name="Yan J."/>
            <person name="Xiong Y."/>
            <person name="Grigoriev I.V."/>
            <person name="Hibbett D.S."/>
            <person name="Nagy L.G."/>
        </authorList>
    </citation>
    <scope>NUCLEOTIDE SEQUENCE [LARGE SCALE GENOMIC DNA]</scope>
    <source>
        <strain evidence="1 2">SZMC22713</strain>
    </source>
</reference>